<dbReference type="PANTHER" id="PTHR10724">
    <property type="entry name" value="30S RIBOSOMAL PROTEIN S1"/>
    <property type="match status" value="1"/>
</dbReference>
<evidence type="ECO:0000313" key="5">
    <source>
        <dbReference type="EMBL" id="QBX88367.1"/>
    </source>
</evidence>
<feature type="domain" description="S1 motif" evidence="4">
    <location>
        <begin position="106"/>
        <end position="171"/>
    </location>
</feature>
<gene>
    <name evidence="5" type="primary">rps1</name>
</gene>
<dbReference type="GeneID" id="40138472"/>
<dbReference type="InterPro" id="IPR003029">
    <property type="entry name" value="S1_domain"/>
</dbReference>
<keyword evidence="2 5" id="KW-0689">Ribosomal protein</keyword>
<dbReference type="SUPFAM" id="SSF50249">
    <property type="entry name" value="Nucleic acid-binding proteins"/>
    <property type="match status" value="3"/>
</dbReference>
<reference evidence="5" key="1">
    <citation type="journal article" date="2019" name="Phycologia">
        <title>Chloroplast and mitochondrial genomes of Balbiania investiens (Balbianiales, Nemaliophycidae).</title>
        <authorList>
            <person name="Evans J.R."/>
            <person name="StAmour N."/>
            <person name="Verbruggen H."/>
            <person name="Salomaki E.D."/>
            <person name="Vis M.L."/>
        </authorList>
    </citation>
    <scope>NUCLEOTIDE SEQUENCE</scope>
</reference>
<dbReference type="Gene3D" id="2.40.50.140">
    <property type="entry name" value="Nucleic acid-binding proteins"/>
    <property type="match status" value="3"/>
</dbReference>
<protein>
    <submittedName>
        <fullName evidence="5">Ribosomal protein S1</fullName>
    </submittedName>
</protein>
<dbReference type="GO" id="GO:1990904">
    <property type="term" value="C:ribonucleoprotein complex"/>
    <property type="evidence" value="ECO:0007669"/>
    <property type="project" value="UniProtKB-KW"/>
</dbReference>
<dbReference type="GO" id="GO:0006412">
    <property type="term" value="P:translation"/>
    <property type="evidence" value="ECO:0007669"/>
    <property type="project" value="TreeGrafter"/>
</dbReference>
<dbReference type="InterPro" id="IPR012340">
    <property type="entry name" value="NA-bd_OB-fold"/>
</dbReference>
<accession>A0A4D6BLJ7</accession>
<dbReference type="SMART" id="SM00316">
    <property type="entry name" value="S1"/>
    <property type="match status" value="3"/>
</dbReference>
<feature type="domain" description="S1 motif" evidence="4">
    <location>
        <begin position="22"/>
        <end position="89"/>
    </location>
</feature>
<geneLocation type="plastid" evidence="5"/>
<feature type="domain" description="S1 motif" evidence="4">
    <location>
        <begin position="185"/>
        <end position="253"/>
    </location>
</feature>
<dbReference type="InterPro" id="IPR050437">
    <property type="entry name" value="Ribos_protein_bS1-like"/>
</dbReference>
<keyword evidence="5" id="KW-0934">Plastid</keyword>
<dbReference type="RefSeq" id="YP_009628584.1">
    <property type="nucleotide sequence ID" value="NC_042170.1"/>
</dbReference>
<comment type="similarity">
    <text evidence="1">Belongs to the bacterial ribosomal protein bS1 family.</text>
</comment>
<dbReference type="CDD" id="cd04465">
    <property type="entry name" value="S1_RPS1_repeat_ec2_hs2"/>
    <property type="match status" value="1"/>
</dbReference>
<dbReference type="GO" id="GO:0005840">
    <property type="term" value="C:ribosome"/>
    <property type="evidence" value="ECO:0007669"/>
    <property type="project" value="UniProtKB-KW"/>
</dbReference>
<dbReference type="EMBL" id="MH026107">
    <property type="protein sequence ID" value="QBX88367.1"/>
    <property type="molecule type" value="Genomic_DNA"/>
</dbReference>
<evidence type="ECO:0000259" key="4">
    <source>
        <dbReference type="PROSITE" id="PS50126"/>
    </source>
</evidence>
<name>A0A4D6BLJ7_9FLOR</name>
<organism evidence="5">
    <name type="scientific">Acrochaetium secundatum</name>
    <dbReference type="NCBI Taxonomy" id="209631"/>
    <lineage>
        <taxon>Eukaryota</taxon>
        <taxon>Rhodophyta</taxon>
        <taxon>Florideophyceae</taxon>
        <taxon>Nemaliophycidae</taxon>
        <taxon>Acrochaetiales</taxon>
        <taxon>Acrochaetiaceae</taxon>
        <taxon>Acrochaetium</taxon>
    </lineage>
</organism>
<proteinExistence type="inferred from homology"/>
<dbReference type="Pfam" id="PF00575">
    <property type="entry name" value="S1"/>
    <property type="match status" value="1"/>
</dbReference>
<evidence type="ECO:0000256" key="2">
    <source>
        <dbReference type="ARBA" id="ARBA00022980"/>
    </source>
</evidence>
<evidence type="ECO:0000256" key="3">
    <source>
        <dbReference type="ARBA" id="ARBA00023274"/>
    </source>
</evidence>
<dbReference type="PROSITE" id="PS50126">
    <property type="entry name" value="S1"/>
    <property type="match status" value="3"/>
</dbReference>
<dbReference type="GO" id="GO:0003729">
    <property type="term" value="F:mRNA binding"/>
    <property type="evidence" value="ECO:0007669"/>
    <property type="project" value="TreeGrafter"/>
</dbReference>
<dbReference type="PANTHER" id="PTHR10724:SF7">
    <property type="entry name" value="SMALL RIBOSOMAL SUBUNIT PROTEIN BS1C"/>
    <property type="match status" value="1"/>
</dbReference>
<sequence length="257" mass="29440">MCFTHKNFARVLNQYQYKFNTGDIIAGTVFSEEKNGYLIDIGDNNAAYLPNEEISVVVNNSNDISRYKTHEFFILASNPDSKQLILSLRRLRYIRSWDRIKQIKQEDIVLGVEVKSLNKGGIIVEVESIRGFVPNSHLAYMIDKEKLIGTRLKCKLLIANEHFNQLVLSNRCAVLERMLDSLQIGLAISAPITEIKPYGVFFNVNNIPALLHISEIPTRYLNNIRNNFPLNQKKIIKIIHIDIKQGRLSVTLQKNLS</sequence>
<keyword evidence="3" id="KW-0687">Ribonucleoprotein</keyword>
<dbReference type="AlphaFoldDB" id="A0A4D6BLJ7"/>
<evidence type="ECO:0000256" key="1">
    <source>
        <dbReference type="ARBA" id="ARBA00006767"/>
    </source>
</evidence>
<dbReference type="GO" id="GO:0003735">
    <property type="term" value="F:structural constituent of ribosome"/>
    <property type="evidence" value="ECO:0007669"/>
    <property type="project" value="TreeGrafter"/>
</dbReference>